<dbReference type="GO" id="GO:0005509">
    <property type="term" value="F:calcium ion binding"/>
    <property type="evidence" value="ECO:0007669"/>
    <property type="project" value="InterPro"/>
</dbReference>
<evidence type="ECO:0000256" key="13">
    <source>
        <dbReference type="ARBA" id="ARBA00023136"/>
    </source>
</evidence>
<dbReference type="InterPro" id="IPR018097">
    <property type="entry name" value="EGF_Ca-bd_CS"/>
</dbReference>
<evidence type="ECO:0000313" key="23">
    <source>
        <dbReference type="Proteomes" id="UP000228380"/>
    </source>
</evidence>
<dbReference type="CDD" id="cd00054">
    <property type="entry name" value="EGF_CA"/>
    <property type="match status" value="1"/>
</dbReference>
<evidence type="ECO:0000256" key="7">
    <source>
        <dbReference type="ARBA" id="ARBA00022729"/>
    </source>
</evidence>
<keyword evidence="13 19" id="KW-0472">Membrane</keyword>
<evidence type="ECO:0000259" key="22">
    <source>
        <dbReference type="PROSITE" id="PS50026"/>
    </source>
</evidence>
<evidence type="ECO:0000256" key="2">
    <source>
        <dbReference type="ARBA" id="ARBA00022527"/>
    </source>
</evidence>
<keyword evidence="2" id="KW-0723">Serine/threonine-protein kinase</keyword>
<reference evidence="24" key="2">
    <citation type="submission" date="2025-08" db="UniProtKB">
        <authorList>
            <consortium name="RefSeq"/>
        </authorList>
    </citation>
    <scope>IDENTIFICATION</scope>
    <source>
        <tissue evidence="24">Young leaves</tissue>
    </source>
</reference>
<evidence type="ECO:0000256" key="9">
    <source>
        <dbReference type="ARBA" id="ARBA00022741"/>
    </source>
</evidence>
<evidence type="ECO:0000256" key="8">
    <source>
        <dbReference type="ARBA" id="ARBA00022737"/>
    </source>
</evidence>
<dbReference type="Gene3D" id="2.90.20.10">
    <property type="entry name" value="Plasmodium vivax P25 domain"/>
    <property type="match status" value="1"/>
</dbReference>
<dbReference type="InterPro" id="IPR000742">
    <property type="entry name" value="EGF"/>
</dbReference>
<dbReference type="GeneID" id="120104793"/>
<evidence type="ECO:0000256" key="20">
    <source>
        <dbReference type="SAM" id="SignalP"/>
    </source>
</evidence>
<reference evidence="23" key="1">
    <citation type="journal article" date="2019" name="Nat. Commun.">
        <title>Genome-wide association mapping of date palm fruit traits.</title>
        <authorList>
            <person name="Hazzouri K.M."/>
            <person name="Gros-Balthazard M."/>
            <person name="Flowers J.M."/>
            <person name="Copetti D."/>
            <person name="Lemansour A."/>
            <person name="Lebrun M."/>
            <person name="Masmoudi K."/>
            <person name="Ferrand S."/>
            <person name="Dhar M.I."/>
            <person name="Fresquez Z.A."/>
            <person name="Rosas U."/>
            <person name="Zhang J."/>
            <person name="Talag J."/>
            <person name="Lee S."/>
            <person name="Kudrna D."/>
            <person name="Powell R.F."/>
            <person name="Leitch I.J."/>
            <person name="Krueger R.R."/>
            <person name="Wing R.A."/>
            <person name="Amiri K.M.A."/>
            <person name="Purugganan M.D."/>
        </authorList>
    </citation>
    <scope>NUCLEOTIDE SEQUENCE [LARGE SCALE GENOMIC DNA]</scope>
    <source>
        <strain evidence="23">cv. Khalas</strain>
    </source>
</reference>
<dbReference type="InterPro" id="IPR011009">
    <property type="entry name" value="Kinase-like_dom_sf"/>
</dbReference>
<keyword evidence="23" id="KW-1185">Reference proteome</keyword>
<feature type="binding site" evidence="18">
    <location>
        <position position="443"/>
    </location>
    <ligand>
        <name>ATP</name>
        <dbReference type="ChEBI" id="CHEBI:30616"/>
    </ligand>
</feature>
<feature type="domain" description="EGF-like" evidence="22">
    <location>
        <begin position="291"/>
        <end position="330"/>
    </location>
</feature>
<feature type="domain" description="Protein kinase" evidence="21">
    <location>
        <begin position="414"/>
        <end position="662"/>
    </location>
</feature>
<proteinExistence type="predicted"/>
<evidence type="ECO:0000256" key="6">
    <source>
        <dbReference type="ARBA" id="ARBA00022692"/>
    </source>
</evidence>
<accession>A0A8B8ZED6</accession>
<feature type="transmembrane region" description="Helical" evidence="19">
    <location>
        <begin position="342"/>
        <end position="366"/>
    </location>
</feature>
<dbReference type="PROSITE" id="PS00108">
    <property type="entry name" value="PROTEIN_KINASE_ST"/>
    <property type="match status" value="1"/>
</dbReference>
<comment type="function">
    <text evidence="16">Serine/threonine-protein kinase that may function as a signaling receptor of extracellular matrix component. Binding to pectin may have significance in the control of cell expansion, morphogenesis and development.</text>
</comment>
<dbReference type="InterPro" id="IPR025287">
    <property type="entry name" value="WAK_GUB"/>
</dbReference>
<dbReference type="Pfam" id="PF07714">
    <property type="entry name" value="PK_Tyr_Ser-Thr"/>
    <property type="match status" value="1"/>
</dbReference>
<evidence type="ECO:0000256" key="10">
    <source>
        <dbReference type="ARBA" id="ARBA00022777"/>
    </source>
</evidence>
<dbReference type="PROSITE" id="PS50011">
    <property type="entry name" value="PROTEIN_KINASE_DOM"/>
    <property type="match status" value="1"/>
</dbReference>
<dbReference type="RefSeq" id="XP_038972486.1">
    <property type="nucleotide sequence ID" value="XM_039116558.1"/>
</dbReference>
<dbReference type="Pfam" id="PF13947">
    <property type="entry name" value="GUB_WAK_bind"/>
    <property type="match status" value="1"/>
</dbReference>
<keyword evidence="12 19" id="KW-1133">Transmembrane helix</keyword>
<dbReference type="InterPro" id="IPR000152">
    <property type="entry name" value="EGF-type_Asp/Asn_hydroxyl_site"/>
</dbReference>
<feature type="disulfide bond" evidence="17">
    <location>
        <begin position="295"/>
        <end position="305"/>
    </location>
</feature>
<dbReference type="GO" id="GO:0005524">
    <property type="term" value="F:ATP binding"/>
    <property type="evidence" value="ECO:0007669"/>
    <property type="project" value="UniProtKB-UniRule"/>
</dbReference>
<evidence type="ECO:0000256" key="17">
    <source>
        <dbReference type="PROSITE-ProRule" id="PRU00076"/>
    </source>
</evidence>
<dbReference type="FunFam" id="3.30.200.20:FF:000043">
    <property type="entry name" value="Wall-associated receptor kinase 2"/>
    <property type="match status" value="1"/>
</dbReference>
<evidence type="ECO:0000313" key="24">
    <source>
        <dbReference type="RefSeq" id="XP_038972486.1"/>
    </source>
</evidence>
<dbReference type="SMART" id="SM00181">
    <property type="entry name" value="EGF"/>
    <property type="match status" value="2"/>
</dbReference>
<keyword evidence="4" id="KW-0597">Phosphoprotein</keyword>
<dbReference type="Gene3D" id="3.30.200.20">
    <property type="entry name" value="Phosphorylase Kinase, domain 1"/>
    <property type="match status" value="1"/>
</dbReference>
<dbReference type="SMART" id="SM00220">
    <property type="entry name" value="S_TKc"/>
    <property type="match status" value="1"/>
</dbReference>
<dbReference type="FunFam" id="2.10.25.10:FF:000628">
    <property type="entry name" value="Wall-associated receptor kinase 2"/>
    <property type="match status" value="1"/>
</dbReference>
<dbReference type="GO" id="GO:0005886">
    <property type="term" value="C:plasma membrane"/>
    <property type="evidence" value="ECO:0007669"/>
    <property type="project" value="TreeGrafter"/>
</dbReference>
<protein>
    <submittedName>
        <fullName evidence="24">Wall-associated receptor kinase 2-like</fullName>
    </submittedName>
</protein>
<evidence type="ECO:0000256" key="5">
    <source>
        <dbReference type="ARBA" id="ARBA00022679"/>
    </source>
</evidence>
<keyword evidence="3 17" id="KW-0245">EGF-like domain</keyword>
<keyword evidence="6 19" id="KW-0812">Transmembrane</keyword>
<dbReference type="GO" id="GO:0007166">
    <property type="term" value="P:cell surface receptor signaling pathway"/>
    <property type="evidence" value="ECO:0007669"/>
    <property type="project" value="InterPro"/>
</dbReference>
<keyword evidence="5" id="KW-0808">Transferase</keyword>
<dbReference type="FunFam" id="2.10.25.10:FF:000038">
    <property type="entry name" value="Fibrillin 2"/>
    <property type="match status" value="1"/>
</dbReference>
<dbReference type="PANTHER" id="PTHR27005:SF479">
    <property type="entry name" value="OS06G0706600 PROTEIN"/>
    <property type="match status" value="1"/>
</dbReference>
<comment type="caution">
    <text evidence="17">Lacks conserved residue(s) required for the propagation of feature annotation.</text>
</comment>
<sequence>MLLCCSLLTVLLIAVTASALPNTLPGCPARCGDVRIPYPFGIGPDCSLPGFNLSCNKDNATGVKKPYIYNVELINIDLLEAQARIYYPMSWQCYNATSHNVSYYMWSLDFIGDPYRFSDDKNKFFVVGCDTLAYFNGKNQKDSYSGGCVLRCNSAESLTNGSCSGIGCCQTTIPKGINYYEVTFDGNFNNSRVGKFNPCSYAVLAEVNWFNFTTAYVTTSELNETNGGRAPAVLDWAIGNETCEVAQRNTTSYGCRSEHSDCFNSSNGPGYLCNCSRGYEGNPYLPDGCQDIDECALKYPCNGTCTNIPGDYICTCPPGTKGDAKKGTCTPDHGSRISSVKLVIGIVTSTSLALLLLLCIVVSMVYDRRKLLRINEEYFRQHGGRLLLEEIKSKQGLAFKVFTKEELEQATNNFDKNRILGGGGHGTVYKGILNDNHTVAVKKSKIIDDHQKNEFGKEMVILSQINHKNVVKLLGCCLEVEVPMLVYEFVSNGTLFQLIHNRNRTSHISLDTRLEIASQSAEALAYLHSSASPPIIHGDVKSSNILLDDNHNAKVSDFGASMLVPKDETQFATLVQGTCGYLDPEYLQTCQLTNKSDVYSFGVVLLELLTGKKAVYEEMELVQEVAELARRCLNVRGEDRPIMKEVADDLDRLRKFKQHPFLQHNTEEIESLLGEPSSYTKNGISGCYSLEKKGTMDIECGR</sequence>
<dbReference type="GO" id="GO:0004674">
    <property type="term" value="F:protein serine/threonine kinase activity"/>
    <property type="evidence" value="ECO:0007669"/>
    <property type="project" value="UniProtKB-KW"/>
</dbReference>
<dbReference type="PROSITE" id="PS00010">
    <property type="entry name" value="ASX_HYDROXYL"/>
    <property type="match status" value="1"/>
</dbReference>
<comment type="subcellular location">
    <subcellularLocation>
        <location evidence="1">Membrane</location>
        <topology evidence="1">Single-pass type I membrane protein</topology>
    </subcellularLocation>
</comment>
<feature type="signal peptide" evidence="20">
    <location>
        <begin position="1"/>
        <end position="19"/>
    </location>
</feature>
<evidence type="ECO:0000256" key="15">
    <source>
        <dbReference type="ARBA" id="ARBA00023180"/>
    </source>
</evidence>
<evidence type="ECO:0000256" key="4">
    <source>
        <dbReference type="ARBA" id="ARBA00022553"/>
    </source>
</evidence>
<evidence type="ECO:0000256" key="18">
    <source>
        <dbReference type="PROSITE-ProRule" id="PRU10141"/>
    </source>
</evidence>
<feature type="chain" id="PRO_5034772947" evidence="20">
    <location>
        <begin position="20"/>
        <end position="702"/>
    </location>
</feature>
<keyword evidence="10" id="KW-0418">Kinase</keyword>
<keyword evidence="14 17" id="KW-1015">Disulfide bond</keyword>
<dbReference type="Proteomes" id="UP000228380">
    <property type="component" value="Chromosome 2"/>
</dbReference>
<dbReference type="SMART" id="SM00179">
    <property type="entry name" value="EGF_CA"/>
    <property type="match status" value="1"/>
</dbReference>
<dbReference type="InterPro" id="IPR008271">
    <property type="entry name" value="Ser/Thr_kinase_AS"/>
</dbReference>
<evidence type="ECO:0000256" key="12">
    <source>
        <dbReference type="ARBA" id="ARBA00022989"/>
    </source>
</evidence>
<evidence type="ECO:0000256" key="11">
    <source>
        <dbReference type="ARBA" id="ARBA00022840"/>
    </source>
</evidence>
<dbReference type="InterPro" id="IPR001245">
    <property type="entry name" value="Ser-Thr/Tyr_kinase_cat_dom"/>
</dbReference>
<dbReference type="InterPro" id="IPR001881">
    <property type="entry name" value="EGF-like_Ca-bd_dom"/>
</dbReference>
<dbReference type="InterPro" id="IPR000719">
    <property type="entry name" value="Prot_kinase_dom"/>
</dbReference>
<dbReference type="SUPFAM" id="SSF56112">
    <property type="entry name" value="Protein kinase-like (PK-like)"/>
    <property type="match status" value="1"/>
</dbReference>
<dbReference type="OrthoDB" id="4062651at2759"/>
<dbReference type="PROSITE" id="PS01187">
    <property type="entry name" value="EGF_CA"/>
    <property type="match status" value="1"/>
</dbReference>
<evidence type="ECO:0000256" key="19">
    <source>
        <dbReference type="SAM" id="Phobius"/>
    </source>
</evidence>
<keyword evidence="11 18" id="KW-0067">ATP-binding</keyword>
<organism evidence="23 24">
    <name type="scientific">Phoenix dactylifera</name>
    <name type="common">Date palm</name>
    <dbReference type="NCBI Taxonomy" id="42345"/>
    <lineage>
        <taxon>Eukaryota</taxon>
        <taxon>Viridiplantae</taxon>
        <taxon>Streptophyta</taxon>
        <taxon>Embryophyta</taxon>
        <taxon>Tracheophyta</taxon>
        <taxon>Spermatophyta</taxon>
        <taxon>Magnoliopsida</taxon>
        <taxon>Liliopsida</taxon>
        <taxon>Arecaceae</taxon>
        <taxon>Coryphoideae</taxon>
        <taxon>Phoeniceae</taxon>
        <taxon>Phoenix</taxon>
    </lineage>
</organism>
<evidence type="ECO:0000256" key="16">
    <source>
        <dbReference type="ARBA" id="ARBA00058961"/>
    </source>
</evidence>
<dbReference type="PANTHER" id="PTHR27005">
    <property type="entry name" value="WALL-ASSOCIATED RECEPTOR KINASE-LIKE 21"/>
    <property type="match status" value="1"/>
</dbReference>
<dbReference type="FunFam" id="1.10.510.10:FF:000084">
    <property type="entry name" value="Wall-associated receptor kinase 2"/>
    <property type="match status" value="1"/>
</dbReference>
<dbReference type="KEGG" id="pda:120104793"/>
<gene>
    <name evidence="24" type="primary">LOC120104793</name>
</gene>
<dbReference type="Gene3D" id="1.10.510.10">
    <property type="entry name" value="Transferase(Phosphotransferase) domain 1"/>
    <property type="match status" value="1"/>
</dbReference>
<evidence type="ECO:0000256" key="3">
    <source>
        <dbReference type="ARBA" id="ARBA00022536"/>
    </source>
</evidence>
<keyword evidence="9 18" id="KW-0547">Nucleotide-binding</keyword>
<dbReference type="AlphaFoldDB" id="A0A8B8ZED6"/>
<dbReference type="InterPro" id="IPR045274">
    <property type="entry name" value="WAK-like"/>
</dbReference>
<evidence type="ECO:0000256" key="1">
    <source>
        <dbReference type="ARBA" id="ARBA00004479"/>
    </source>
</evidence>
<evidence type="ECO:0000256" key="14">
    <source>
        <dbReference type="ARBA" id="ARBA00023157"/>
    </source>
</evidence>
<evidence type="ECO:0000259" key="21">
    <source>
        <dbReference type="PROSITE" id="PS50011"/>
    </source>
</evidence>
<dbReference type="PROSITE" id="PS50026">
    <property type="entry name" value="EGF_3"/>
    <property type="match status" value="1"/>
</dbReference>
<dbReference type="GO" id="GO:0030247">
    <property type="term" value="F:polysaccharide binding"/>
    <property type="evidence" value="ECO:0007669"/>
    <property type="project" value="InterPro"/>
</dbReference>
<dbReference type="PROSITE" id="PS00107">
    <property type="entry name" value="PROTEIN_KINASE_ATP"/>
    <property type="match status" value="1"/>
</dbReference>
<keyword evidence="15" id="KW-0325">Glycoprotein</keyword>
<dbReference type="InterPro" id="IPR017441">
    <property type="entry name" value="Protein_kinase_ATP_BS"/>
</dbReference>
<name>A0A8B8ZED6_PHODC</name>
<keyword evidence="8" id="KW-0677">Repeat</keyword>
<keyword evidence="7 20" id="KW-0732">Signal</keyword>
<dbReference type="SUPFAM" id="SSF57196">
    <property type="entry name" value="EGF/Laminin"/>
    <property type="match status" value="1"/>
</dbReference>